<name>C0HE88_MAIZE</name>
<protein>
    <submittedName>
        <fullName evidence="1">Uncharacterized protein</fullName>
    </submittedName>
</protein>
<proteinExistence type="evidence at transcript level"/>
<dbReference type="AlphaFoldDB" id="C0HE88"/>
<sequence>MNKIQQHPENTITILNNQLRGSNHTTEQNQTFISDAHMTGGHVGNQITNSPASISIILGSNSRPVSAEYTGNRSYSLQLTSTEKGPFQLQCTVN</sequence>
<dbReference type="EMBL" id="BT060644">
    <property type="protein sequence ID" value="ACN25341.1"/>
    <property type="molecule type" value="mRNA"/>
</dbReference>
<organism evidence="1">
    <name type="scientific">Zea mays</name>
    <name type="common">Maize</name>
    <dbReference type="NCBI Taxonomy" id="4577"/>
    <lineage>
        <taxon>Eukaryota</taxon>
        <taxon>Viridiplantae</taxon>
        <taxon>Streptophyta</taxon>
        <taxon>Embryophyta</taxon>
        <taxon>Tracheophyta</taxon>
        <taxon>Spermatophyta</taxon>
        <taxon>Magnoliopsida</taxon>
        <taxon>Liliopsida</taxon>
        <taxon>Poales</taxon>
        <taxon>Poaceae</taxon>
        <taxon>PACMAD clade</taxon>
        <taxon>Panicoideae</taxon>
        <taxon>Andropogonodae</taxon>
        <taxon>Andropogoneae</taxon>
        <taxon>Tripsacinae</taxon>
        <taxon>Zea</taxon>
    </lineage>
</organism>
<evidence type="ECO:0000313" key="1">
    <source>
        <dbReference type="EMBL" id="ACN25341.1"/>
    </source>
</evidence>
<reference evidence="1" key="1">
    <citation type="journal article" date="2009" name="PLoS Genet.">
        <title>Sequencing, mapping, and analysis of 27,455 maize full-length cDNAs.</title>
        <authorList>
            <person name="Soderlund C."/>
            <person name="Descour A."/>
            <person name="Kudrna D."/>
            <person name="Bomhoff M."/>
            <person name="Boyd L."/>
            <person name="Currie J."/>
            <person name="Angelova A."/>
            <person name="Collura K."/>
            <person name="Wissotski M."/>
            <person name="Ashley E."/>
            <person name="Morrow D."/>
            <person name="Fernandes J."/>
            <person name="Walbot V."/>
            <person name="Yu Y."/>
        </authorList>
    </citation>
    <scope>NUCLEOTIDE SEQUENCE</scope>
    <source>
        <strain evidence="1">B73</strain>
    </source>
</reference>
<accession>C0HE88</accession>
<reference evidence="1" key="2">
    <citation type="submission" date="2012-06" db="EMBL/GenBank/DDBJ databases">
        <authorList>
            <person name="Yu Y."/>
            <person name="Currie J."/>
            <person name="Lomeli R."/>
            <person name="Angelova A."/>
            <person name="Collura K."/>
            <person name="Wissotski M."/>
            <person name="Campos D."/>
            <person name="Kudrna D."/>
            <person name="Golser W."/>
            <person name="Ashely E."/>
            <person name="Descour A."/>
            <person name="Fernandes J."/>
            <person name="Soderlund C."/>
            <person name="Walbot V."/>
        </authorList>
    </citation>
    <scope>NUCLEOTIDE SEQUENCE</scope>
    <source>
        <strain evidence="1">B73</strain>
    </source>
</reference>